<evidence type="ECO:0000256" key="4">
    <source>
        <dbReference type="RuleBase" id="RU003707"/>
    </source>
</evidence>
<accession>A0A5R8MML0</accession>
<gene>
    <name evidence="5" type="ORF">FEI13_02370</name>
</gene>
<organism evidence="5 6">
    <name type="scientific">Halomonas urmiana</name>
    <dbReference type="NCBI Taxonomy" id="490901"/>
    <lineage>
        <taxon>Bacteria</taxon>
        <taxon>Pseudomonadati</taxon>
        <taxon>Pseudomonadota</taxon>
        <taxon>Gammaproteobacteria</taxon>
        <taxon>Oceanospirillales</taxon>
        <taxon>Halomonadaceae</taxon>
        <taxon>Halomonas</taxon>
    </lineage>
</organism>
<dbReference type="GO" id="GO:0016829">
    <property type="term" value="F:lyase activity"/>
    <property type="evidence" value="ECO:0007669"/>
    <property type="project" value="UniProtKB-KW"/>
</dbReference>
<dbReference type="InterPro" id="IPR018376">
    <property type="entry name" value="Enoyl-CoA_hyd/isom_CS"/>
</dbReference>
<dbReference type="Pfam" id="PF00378">
    <property type="entry name" value="ECH_1"/>
    <property type="match status" value="1"/>
</dbReference>
<dbReference type="Proteomes" id="UP000306973">
    <property type="component" value="Unassembled WGS sequence"/>
</dbReference>
<dbReference type="RefSeq" id="WP_138179161.1">
    <property type="nucleotide sequence ID" value="NZ_VBUI01000002.1"/>
</dbReference>
<dbReference type="InterPro" id="IPR029045">
    <property type="entry name" value="ClpP/crotonase-like_dom_sf"/>
</dbReference>
<dbReference type="EMBL" id="VBUI01000002">
    <property type="protein sequence ID" value="TLF53462.1"/>
    <property type="molecule type" value="Genomic_DNA"/>
</dbReference>
<dbReference type="OrthoDB" id="5389341at2"/>
<dbReference type="PROSITE" id="PS00166">
    <property type="entry name" value="ENOYL_COA_HYDRATASE"/>
    <property type="match status" value="1"/>
</dbReference>
<reference evidence="5 6" key="1">
    <citation type="journal article" date="2007" name="Int. J. Syst. Evol. Microbiol.">
        <title>Halomonas saccharevitans sp. nov., Halomonas arcis sp. nov. and Halomonas subterranea sp. nov., halophilic bacteria isolated from hypersaline environments of China.</title>
        <authorList>
            <person name="Xu X.W."/>
            <person name="Wu Y.H."/>
            <person name="Zhou Z."/>
            <person name="Wang C.S."/>
            <person name="Zhou Y.G."/>
            <person name="Zhang H.B."/>
            <person name="Wang Y."/>
            <person name="Wu M."/>
        </authorList>
    </citation>
    <scope>NUCLEOTIDE SEQUENCE [LARGE SCALE GENOMIC DNA]</scope>
    <source>
        <strain evidence="5 6">TBZ3</strain>
    </source>
</reference>
<name>A0A5R8MML0_9GAMM</name>
<evidence type="ECO:0000313" key="5">
    <source>
        <dbReference type="EMBL" id="TLF53462.1"/>
    </source>
</evidence>
<keyword evidence="6" id="KW-1185">Reference proteome</keyword>
<evidence type="ECO:0000313" key="6">
    <source>
        <dbReference type="Proteomes" id="UP000306973"/>
    </source>
</evidence>
<dbReference type="SUPFAM" id="SSF52096">
    <property type="entry name" value="ClpP/crotonase"/>
    <property type="match status" value="1"/>
</dbReference>
<keyword evidence="1 5" id="KW-0413">Isomerase</keyword>
<evidence type="ECO:0000256" key="3">
    <source>
        <dbReference type="ARBA" id="ARBA00023268"/>
    </source>
</evidence>
<comment type="similarity">
    <text evidence="4">Belongs to the enoyl-CoA hydratase/isomerase family.</text>
</comment>
<dbReference type="PANTHER" id="PTHR23309">
    <property type="entry name" value="3-HYDROXYACYL-COA DEHYROGENASE"/>
    <property type="match status" value="1"/>
</dbReference>
<keyword evidence="2" id="KW-0456">Lyase</keyword>
<keyword evidence="3" id="KW-0511">Multifunctional enzyme</keyword>
<proteinExistence type="inferred from homology"/>
<sequence length="479" mass="50188">MTACVHYQRHDDIGVIRIDNPPVNALGHAVRSGLLDALDQGLNDDGARALVLMANGRTFIAGADIREFGQPPRQPILPEVVARLEASTKPLVAVLHGTALGGGLEVALGCHYRVALPGTRVGLPEVNLGLLPGAGGTQRLPRLVGVDSALELITSGRFVPADEALSLGIIDAIDATDAPLDAGLGAAHAILEGQRTARLTGELRAPAADPGAIARHRARLEAEVPELFSPFRCIEAVAASSEDGLAEGLRRERELFLACMDSPQRAGLIHAFFAARAPHRVPDAGESPALSRLALLGEHPLFERLRDNAGRTDIELTDRPDDSTQACLIASDDAAPACPATCLRIALQPADADGQPDDLNAELVLVTPPQGALVELVAIRASAEQQQAAAAALKALRQAVVVSRRDSLLAALYRAADASPDDRCTAMEAASLALAEQGRCYRTSDIDLLAVEALGYPRHLGGPHRQATLTASASSETSP</sequence>
<evidence type="ECO:0000256" key="1">
    <source>
        <dbReference type="ARBA" id="ARBA00023235"/>
    </source>
</evidence>
<protein>
    <submittedName>
        <fullName evidence="5">Enoyl-CoA hydratase/isomerase family protein</fullName>
    </submittedName>
</protein>
<dbReference type="CDD" id="cd06558">
    <property type="entry name" value="crotonase-like"/>
    <property type="match status" value="1"/>
</dbReference>
<dbReference type="AlphaFoldDB" id="A0A5R8MML0"/>
<dbReference type="GO" id="GO:0016853">
    <property type="term" value="F:isomerase activity"/>
    <property type="evidence" value="ECO:0007669"/>
    <property type="project" value="UniProtKB-KW"/>
</dbReference>
<evidence type="ECO:0000256" key="2">
    <source>
        <dbReference type="ARBA" id="ARBA00023239"/>
    </source>
</evidence>
<dbReference type="Gene3D" id="3.90.226.10">
    <property type="entry name" value="2-enoyl-CoA Hydratase, Chain A, domain 1"/>
    <property type="match status" value="1"/>
</dbReference>
<comment type="caution">
    <text evidence="5">The sequence shown here is derived from an EMBL/GenBank/DDBJ whole genome shotgun (WGS) entry which is preliminary data.</text>
</comment>
<dbReference type="InterPro" id="IPR001753">
    <property type="entry name" value="Enoyl-CoA_hydra/iso"/>
</dbReference>